<gene>
    <name evidence="1" type="ORF">BN964_p00006</name>
</gene>
<protein>
    <submittedName>
        <fullName evidence="1">Uncharacterized protein</fullName>
    </submittedName>
</protein>
<reference evidence="1" key="1">
    <citation type="submission" date="2014-07" db="EMBL/GenBank/DDBJ databases">
        <authorList>
            <person name="Remaud-Simeon Magali"/>
            <person name="Passerini Delphine"/>
        </authorList>
    </citation>
    <scope>NUCLEOTIDE SEQUENCE</scope>
    <source>
        <strain evidence="1">NRRL B-1299</strain>
        <plasmid evidence="1">1</plasmid>
    </source>
</reference>
<proteinExistence type="predicted"/>
<accession>A0A0A1ISD7</accession>
<sequence length="68" mass="8000">MPSANFNKKLSLSLLYQRLKSFISRRVFSEFLAKLRFVARIVDNNVAKMHNSGVLKFNLVWSKKYGYK</sequence>
<geneLocation type="plasmid" evidence="1">
    <name>1</name>
</geneLocation>
<organism evidence="1">
    <name type="scientific">Leuconostoc citreum</name>
    <dbReference type="NCBI Taxonomy" id="33964"/>
    <lineage>
        <taxon>Bacteria</taxon>
        <taxon>Bacillati</taxon>
        <taxon>Bacillota</taxon>
        <taxon>Bacilli</taxon>
        <taxon>Lactobacillales</taxon>
        <taxon>Lactobacillaceae</taxon>
        <taxon>Leuconostoc</taxon>
    </lineage>
</organism>
<dbReference type="AlphaFoldDB" id="A0A0A1ISD7"/>
<dbReference type="EMBL" id="LM651913">
    <property type="protein sequence ID" value="CEF49499.1"/>
    <property type="molecule type" value="Genomic_DNA"/>
</dbReference>
<keyword evidence="1" id="KW-0614">Plasmid</keyword>
<evidence type="ECO:0000313" key="1">
    <source>
        <dbReference type="EMBL" id="CEF49499.1"/>
    </source>
</evidence>
<name>A0A0A1ISD7_LEUCI</name>